<evidence type="ECO:0000256" key="5">
    <source>
        <dbReference type="ARBA" id="ARBA00023004"/>
    </source>
</evidence>
<dbReference type="InterPro" id="IPR002403">
    <property type="entry name" value="Cyt_P450_E_grp-IV"/>
</dbReference>
<dbReference type="GO" id="GO:0005506">
    <property type="term" value="F:iron ion binding"/>
    <property type="evidence" value="ECO:0007669"/>
    <property type="project" value="InterPro"/>
</dbReference>
<evidence type="ECO:0000256" key="7">
    <source>
        <dbReference type="PIRSR" id="PIRSR602403-1"/>
    </source>
</evidence>
<feature type="chain" id="PRO_5040204082" description="Cytochrome P450" evidence="8">
    <location>
        <begin position="19"/>
        <end position="584"/>
    </location>
</feature>
<dbReference type="PRINTS" id="PR00385">
    <property type="entry name" value="P450"/>
</dbReference>
<proteinExistence type="inferred from homology"/>
<keyword evidence="8" id="KW-0732">Signal</keyword>
<evidence type="ECO:0000256" key="4">
    <source>
        <dbReference type="ARBA" id="ARBA00023002"/>
    </source>
</evidence>
<dbReference type="InterPro" id="IPR036396">
    <property type="entry name" value="Cyt_P450_sf"/>
</dbReference>
<sequence>MKVFALFLVVVVFSTAHGFVVVDHHPKRCALGTATVLAATRDLKDDEPPVEEQAQAQSVSWKRRAWSQLQQVLWPGAQPDPHFSEPLPPGSLGCPFFGSEGFLSGNKVDGPGYFYRQQSASEGHPTVVKFYFFGTPVASVSGAEWVKKLTAMEFSQTEALSASFNDNEDGTTARGTAKEDIPSVFGTDNIMFERNKKLHSFLRRLVGKGVSTPAVKTYFKPLQQLVTNRFHDSQLLASSNNNNDNNNNAAISMESFCHEYTLDVTQNLVLGLDLAPQEVAVFRQKLVTWLGALYSPLVTLVKTPWIVQHLPEYHARHYIQDKIEAKIDALLESGIPEDSVLSSMVFAVDDDENDTNDNNGTKRRLTRQQIVENSLLLIITGSESSAGTLTLIMFLLGLHPDKYQKLVQEQQSIIQQFGPELTQDILENHCPYLNGVRKEALRIGAVTGGYPKRAKGTILADGVQIPKGWSVFCNIRLTHLLDPVARLSDNSHMCVFQGFQPERWFSPETTPSDFMPYGSGPRRCFGKPLANLQMQLFLATLARNVQSFELEKDYQGGKVPVEWYPSTITPRPSDGTMVKNVVTF</sequence>
<dbReference type="PRINTS" id="PR00465">
    <property type="entry name" value="EP450IV"/>
</dbReference>
<protein>
    <recommendedName>
        <fullName evidence="11">Cytochrome P450</fullName>
    </recommendedName>
</protein>
<dbReference type="EMBL" id="CAICTM010000731">
    <property type="protein sequence ID" value="CAB9515697.1"/>
    <property type="molecule type" value="Genomic_DNA"/>
</dbReference>
<organism evidence="9 10">
    <name type="scientific">Seminavis robusta</name>
    <dbReference type="NCBI Taxonomy" id="568900"/>
    <lineage>
        <taxon>Eukaryota</taxon>
        <taxon>Sar</taxon>
        <taxon>Stramenopiles</taxon>
        <taxon>Ochrophyta</taxon>
        <taxon>Bacillariophyta</taxon>
        <taxon>Bacillariophyceae</taxon>
        <taxon>Bacillariophycidae</taxon>
        <taxon>Naviculales</taxon>
        <taxon>Naviculaceae</taxon>
        <taxon>Seminavis</taxon>
    </lineage>
</organism>
<dbReference type="InterPro" id="IPR001128">
    <property type="entry name" value="Cyt_P450"/>
</dbReference>
<dbReference type="Gene3D" id="1.10.630.10">
    <property type="entry name" value="Cytochrome P450"/>
    <property type="match status" value="1"/>
</dbReference>
<keyword evidence="2 7" id="KW-0349">Heme</keyword>
<dbReference type="PANTHER" id="PTHR24286:SF384">
    <property type="entry name" value="P450, PUTATIVE (EUROFUNG)-RELATED"/>
    <property type="match status" value="1"/>
</dbReference>
<evidence type="ECO:0000256" key="8">
    <source>
        <dbReference type="SAM" id="SignalP"/>
    </source>
</evidence>
<dbReference type="OrthoDB" id="6480556at2759"/>
<dbReference type="GO" id="GO:0016705">
    <property type="term" value="F:oxidoreductase activity, acting on paired donors, with incorporation or reduction of molecular oxygen"/>
    <property type="evidence" value="ECO:0007669"/>
    <property type="project" value="InterPro"/>
</dbReference>
<keyword evidence="6" id="KW-0503">Monooxygenase</keyword>
<keyword evidence="10" id="KW-1185">Reference proteome</keyword>
<feature type="signal peptide" evidence="8">
    <location>
        <begin position="1"/>
        <end position="18"/>
    </location>
</feature>
<comment type="cofactor">
    <cofactor evidence="7">
        <name>heme</name>
        <dbReference type="ChEBI" id="CHEBI:30413"/>
    </cofactor>
</comment>
<evidence type="ECO:0000256" key="3">
    <source>
        <dbReference type="ARBA" id="ARBA00022723"/>
    </source>
</evidence>
<keyword evidence="3 7" id="KW-0479">Metal-binding</keyword>
<reference evidence="9" key="1">
    <citation type="submission" date="2020-06" db="EMBL/GenBank/DDBJ databases">
        <authorList>
            <consortium name="Plant Systems Biology data submission"/>
        </authorList>
    </citation>
    <scope>NUCLEOTIDE SEQUENCE</scope>
    <source>
        <strain evidence="9">D6</strain>
    </source>
</reference>
<dbReference type="Proteomes" id="UP001153069">
    <property type="component" value="Unassembled WGS sequence"/>
</dbReference>
<dbReference type="GO" id="GO:0016125">
    <property type="term" value="P:sterol metabolic process"/>
    <property type="evidence" value="ECO:0007669"/>
    <property type="project" value="TreeGrafter"/>
</dbReference>
<keyword evidence="5 7" id="KW-0408">Iron</keyword>
<keyword evidence="4" id="KW-0560">Oxidoreductase</keyword>
<dbReference type="GO" id="GO:0004497">
    <property type="term" value="F:monooxygenase activity"/>
    <property type="evidence" value="ECO:0007669"/>
    <property type="project" value="UniProtKB-KW"/>
</dbReference>
<evidence type="ECO:0000256" key="6">
    <source>
        <dbReference type="ARBA" id="ARBA00023033"/>
    </source>
</evidence>
<dbReference type="AlphaFoldDB" id="A0A9N8HK60"/>
<feature type="binding site" description="axial binding residue" evidence="7">
    <location>
        <position position="524"/>
    </location>
    <ligand>
        <name>heme</name>
        <dbReference type="ChEBI" id="CHEBI:30413"/>
    </ligand>
    <ligandPart>
        <name>Fe</name>
        <dbReference type="ChEBI" id="CHEBI:18248"/>
    </ligandPart>
</feature>
<evidence type="ECO:0000256" key="1">
    <source>
        <dbReference type="ARBA" id="ARBA00010617"/>
    </source>
</evidence>
<evidence type="ECO:0008006" key="11">
    <source>
        <dbReference type="Google" id="ProtNLM"/>
    </source>
</evidence>
<dbReference type="GO" id="GO:0020037">
    <property type="term" value="F:heme binding"/>
    <property type="evidence" value="ECO:0007669"/>
    <property type="project" value="InterPro"/>
</dbReference>
<name>A0A9N8HK60_9STRA</name>
<accession>A0A9N8HK60</accession>
<comment type="similarity">
    <text evidence="1">Belongs to the cytochrome P450 family.</text>
</comment>
<dbReference type="CDD" id="cd00302">
    <property type="entry name" value="cytochrome_P450"/>
    <property type="match status" value="1"/>
</dbReference>
<evidence type="ECO:0000313" key="9">
    <source>
        <dbReference type="EMBL" id="CAB9515697.1"/>
    </source>
</evidence>
<dbReference type="Pfam" id="PF00067">
    <property type="entry name" value="p450"/>
    <property type="match status" value="1"/>
</dbReference>
<dbReference type="PANTHER" id="PTHR24286">
    <property type="entry name" value="CYTOCHROME P450 26"/>
    <property type="match status" value="1"/>
</dbReference>
<comment type="caution">
    <text evidence="9">The sequence shown here is derived from an EMBL/GenBank/DDBJ whole genome shotgun (WGS) entry which is preliminary data.</text>
</comment>
<dbReference type="SUPFAM" id="SSF48264">
    <property type="entry name" value="Cytochrome P450"/>
    <property type="match status" value="1"/>
</dbReference>
<evidence type="ECO:0000313" key="10">
    <source>
        <dbReference type="Proteomes" id="UP001153069"/>
    </source>
</evidence>
<gene>
    <name evidence="9" type="ORF">SEMRO_732_G194430.2</name>
</gene>
<evidence type="ECO:0000256" key="2">
    <source>
        <dbReference type="ARBA" id="ARBA00022617"/>
    </source>
</evidence>